<name>A0A2M6U6E0_9BRAD</name>
<dbReference type="PANTHER" id="PTHR43265">
    <property type="entry name" value="ESTERASE ESTD"/>
    <property type="match status" value="1"/>
</dbReference>
<dbReference type="InterPro" id="IPR022742">
    <property type="entry name" value="Hydrolase_4"/>
</dbReference>
<evidence type="ECO:0000259" key="2">
    <source>
        <dbReference type="Pfam" id="PF12146"/>
    </source>
</evidence>
<dbReference type="PANTHER" id="PTHR43265:SF1">
    <property type="entry name" value="ESTERASE ESTD"/>
    <property type="match status" value="1"/>
</dbReference>
<feature type="signal peptide" evidence="1">
    <location>
        <begin position="1"/>
        <end position="19"/>
    </location>
</feature>
<evidence type="ECO:0000313" key="3">
    <source>
        <dbReference type="EMBL" id="PIT00163.1"/>
    </source>
</evidence>
<sequence length="301" mass="32079">MRWLLGLTVLLTLAVPARAAEQELELSVDGRATLATLRTPGTMTSDTPLVVMTHGTLAHKDMEVIQGIAKALEQRGIASLAHTLSLGLDRRKGMYDCAVRHDYAAEDAVTEIGAWVARARDVSRWVFAFGHSRGGNQVARYLAASGTPQVAGAVLLAPVTAKAEADLRASYAKTYGKPLEPFLELATKAVAAGRGGEWMDVPGFIYCRNAVASARAFASFYGPDAGQDTAALVARVKLPVLVLAATKDSVVPDVAAAFAPLAASSGGRVQLDKIEDADHFFRDLFAEDVADRIAEFIKQTR</sequence>
<dbReference type="AlphaFoldDB" id="A0A2M6U6E0"/>
<dbReference type="RefSeq" id="WP_100175377.1">
    <property type="nucleotide sequence ID" value="NZ_LFJC01000003.1"/>
</dbReference>
<dbReference type="Pfam" id="PF12146">
    <property type="entry name" value="Hydrolase_4"/>
    <property type="match status" value="1"/>
</dbReference>
<dbReference type="InterPro" id="IPR053145">
    <property type="entry name" value="AB_hydrolase_Est10"/>
</dbReference>
<feature type="domain" description="Serine aminopeptidase S33" evidence="2">
    <location>
        <begin position="49"/>
        <end position="165"/>
    </location>
</feature>
<gene>
    <name evidence="3" type="ORF">TSA1_04825</name>
</gene>
<organism evidence="3 4">
    <name type="scientific">Bradyrhizobium nitroreducens</name>
    <dbReference type="NCBI Taxonomy" id="709803"/>
    <lineage>
        <taxon>Bacteria</taxon>
        <taxon>Pseudomonadati</taxon>
        <taxon>Pseudomonadota</taxon>
        <taxon>Alphaproteobacteria</taxon>
        <taxon>Hyphomicrobiales</taxon>
        <taxon>Nitrobacteraceae</taxon>
        <taxon>Bradyrhizobium</taxon>
    </lineage>
</organism>
<keyword evidence="4" id="KW-1185">Reference proteome</keyword>
<dbReference type="SUPFAM" id="SSF53474">
    <property type="entry name" value="alpha/beta-Hydrolases"/>
    <property type="match status" value="1"/>
</dbReference>
<evidence type="ECO:0000313" key="4">
    <source>
        <dbReference type="Proteomes" id="UP000228930"/>
    </source>
</evidence>
<dbReference type="GO" id="GO:0052689">
    <property type="term" value="F:carboxylic ester hydrolase activity"/>
    <property type="evidence" value="ECO:0007669"/>
    <property type="project" value="TreeGrafter"/>
</dbReference>
<keyword evidence="1" id="KW-0732">Signal</keyword>
<proteinExistence type="predicted"/>
<dbReference type="Gene3D" id="3.40.50.1820">
    <property type="entry name" value="alpha/beta hydrolase"/>
    <property type="match status" value="1"/>
</dbReference>
<feature type="chain" id="PRO_5014818199" description="Serine aminopeptidase S33 domain-containing protein" evidence="1">
    <location>
        <begin position="20"/>
        <end position="301"/>
    </location>
</feature>
<dbReference type="Proteomes" id="UP000228930">
    <property type="component" value="Unassembled WGS sequence"/>
</dbReference>
<comment type="caution">
    <text evidence="3">The sequence shown here is derived from an EMBL/GenBank/DDBJ whole genome shotgun (WGS) entry which is preliminary data.</text>
</comment>
<dbReference type="InterPro" id="IPR029058">
    <property type="entry name" value="AB_hydrolase_fold"/>
</dbReference>
<dbReference type="EMBL" id="LFJC01000003">
    <property type="protein sequence ID" value="PIT00163.1"/>
    <property type="molecule type" value="Genomic_DNA"/>
</dbReference>
<reference evidence="3 4" key="1">
    <citation type="submission" date="2015-06" db="EMBL/GenBank/DDBJ databases">
        <title>Comparative genome analysis of nirS-carrying Bradyrhizobium sp. strains.</title>
        <authorList>
            <person name="Ishii S."/>
            <person name="Jang J."/>
            <person name="Nishizawa T."/>
            <person name="Senoo K."/>
        </authorList>
    </citation>
    <scope>NUCLEOTIDE SEQUENCE [LARGE SCALE GENOMIC DNA]</scope>
    <source>
        <strain evidence="3 4">TSA1</strain>
    </source>
</reference>
<protein>
    <recommendedName>
        <fullName evidence="2">Serine aminopeptidase S33 domain-containing protein</fullName>
    </recommendedName>
</protein>
<accession>A0A2M6U6E0</accession>
<evidence type="ECO:0000256" key="1">
    <source>
        <dbReference type="SAM" id="SignalP"/>
    </source>
</evidence>